<gene>
    <name evidence="1" type="ORF">THAOC_21926</name>
</gene>
<organism evidence="1 2">
    <name type="scientific">Thalassiosira oceanica</name>
    <name type="common">Marine diatom</name>
    <dbReference type="NCBI Taxonomy" id="159749"/>
    <lineage>
        <taxon>Eukaryota</taxon>
        <taxon>Sar</taxon>
        <taxon>Stramenopiles</taxon>
        <taxon>Ochrophyta</taxon>
        <taxon>Bacillariophyta</taxon>
        <taxon>Coscinodiscophyceae</taxon>
        <taxon>Thalassiosirophycidae</taxon>
        <taxon>Thalassiosirales</taxon>
        <taxon>Thalassiosiraceae</taxon>
        <taxon>Thalassiosira</taxon>
    </lineage>
</organism>
<proteinExistence type="predicted"/>
<reference evidence="1 2" key="1">
    <citation type="journal article" date="2012" name="Genome Biol.">
        <title>Genome and low-iron response of an oceanic diatom adapted to chronic iron limitation.</title>
        <authorList>
            <person name="Lommer M."/>
            <person name="Specht M."/>
            <person name="Roy A.S."/>
            <person name="Kraemer L."/>
            <person name="Andreson R."/>
            <person name="Gutowska M.A."/>
            <person name="Wolf J."/>
            <person name="Bergner S.V."/>
            <person name="Schilhabel M.B."/>
            <person name="Klostermeier U.C."/>
            <person name="Beiko R.G."/>
            <person name="Rosenstiel P."/>
            <person name="Hippler M."/>
            <person name="Laroche J."/>
        </authorList>
    </citation>
    <scope>NUCLEOTIDE SEQUENCE [LARGE SCALE GENOMIC DNA]</scope>
    <source>
        <strain evidence="1 2">CCMP1005</strain>
    </source>
</reference>
<dbReference type="EMBL" id="AGNL01026518">
    <property type="protein sequence ID" value="EJK57984.1"/>
    <property type="molecule type" value="Genomic_DNA"/>
</dbReference>
<sequence length="21" mass="2464">MLPLPGHHERVRRIKAKLVGR</sequence>
<protein>
    <submittedName>
        <fullName evidence="1">Uncharacterized protein</fullName>
    </submittedName>
</protein>
<evidence type="ECO:0000313" key="2">
    <source>
        <dbReference type="Proteomes" id="UP000266841"/>
    </source>
</evidence>
<keyword evidence="2" id="KW-1185">Reference proteome</keyword>
<name>K0RZP5_THAOC</name>
<accession>K0RZP5</accession>
<evidence type="ECO:0000313" key="1">
    <source>
        <dbReference type="EMBL" id="EJK57984.1"/>
    </source>
</evidence>
<comment type="caution">
    <text evidence="1">The sequence shown here is derived from an EMBL/GenBank/DDBJ whole genome shotgun (WGS) entry which is preliminary data.</text>
</comment>
<dbReference type="Proteomes" id="UP000266841">
    <property type="component" value="Unassembled WGS sequence"/>
</dbReference>
<dbReference type="AlphaFoldDB" id="K0RZP5"/>
<feature type="non-terminal residue" evidence="1">
    <location>
        <position position="21"/>
    </location>
</feature>